<feature type="compositionally biased region" description="Basic and acidic residues" evidence="1">
    <location>
        <begin position="75"/>
        <end position="84"/>
    </location>
</feature>
<feature type="region of interest" description="Disordered" evidence="1">
    <location>
        <begin position="59"/>
        <end position="129"/>
    </location>
</feature>
<dbReference type="Proteomes" id="UP000051913">
    <property type="component" value="Unassembled WGS sequence"/>
</dbReference>
<sequence>MIKAFITAALLLLLAPSAALAQRAGDAALGAVAGAVVLGPVGAVAGAFVGYTAGPSISRSWGLEGSRSSRHRRQASRESVRGARAEAVGSAPASNSAGQAERSGRVTSYPVPNPPRSAKTALPPVQTLD</sequence>
<evidence type="ECO:0000256" key="2">
    <source>
        <dbReference type="SAM" id="Phobius"/>
    </source>
</evidence>
<dbReference type="AlphaFoldDB" id="A0A0R3L3Z0"/>
<organism evidence="4 5">
    <name type="scientific">Bradyrhizobium valentinum</name>
    <dbReference type="NCBI Taxonomy" id="1518501"/>
    <lineage>
        <taxon>Bacteria</taxon>
        <taxon>Pseudomonadati</taxon>
        <taxon>Pseudomonadota</taxon>
        <taxon>Alphaproteobacteria</taxon>
        <taxon>Hyphomicrobiales</taxon>
        <taxon>Nitrobacteraceae</taxon>
        <taxon>Bradyrhizobium</taxon>
    </lineage>
</organism>
<evidence type="ECO:0008006" key="6">
    <source>
        <dbReference type="Google" id="ProtNLM"/>
    </source>
</evidence>
<protein>
    <recommendedName>
        <fullName evidence="6">DNA-directed RNA polymerase subunit N</fullName>
    </recommendedName>
</protein>
<comment type="caution">
    <text evidence="4">The sequence shown here is derived from an EMBL/GenBank/DDBJ whole genome shotgun (WGS) entry which is preliminary data.</text>
</comment>
<keyword evidence="2" id="KW-1133">Transmembrane helix</keyword>
<keyword evidence="2" id="KW-0472">Membrane</keyword>
<keyword evidence="5" id="KW-1185">Reference proteome</keyword>
<feature type="transmembrane region" description="Helical" evidence="2">
    <location>
        <begin position="31"/>
        <end position="51"/>
    </location>
</feature>
<evidence type="ECO:0000256" key="3">
    <source>
        <dbReference type="SAM" id="SignalP"/>
    </source>
</evidence>
<feature type="chain" id="PRO_5006442649" description="DNA-directed RNA polymerase subunit N" evidence="3">
    <location>
        <begin position="22"/>
        <end position="129"/>
    </location>
</feature>
<proteinExistence type="predicted"/>
<evidence type="ECO:0000256" key="1">
    <source>
        <dbReference type="SAM" id="MobiDB-lite"/>
    </source>
</evidence>
<name>A0A0R3L3Z0_9BRAD</name>
<feature type="signal peptide" evidence="3">
    <location>
        <begin position="1"/>
        <end position="21"/>
    </location>
</feature>
<reference evidence="4 5" key="1">
    <citation type="submission" date="2014-03" db="EMBL/GenBank/DDBJ databases">
        <title>Bradyrhizobium valentinum sp. nov., isolated from effective nodules of Lupinus mariae-josephae, a lupine endemic of basic-lime soils in Eastern Spain.</title>
        <authorList>
            <person name="Duran D."/>
            <person name="Rey L."/>
            <person name="Navarro A."/>
            <person name="Busquets A."/>
            <person name="Imperial J."/>
            <person name="Ruiz-Argueso T."/>
        </authorList>
    </citation>
    <scope>NUCLEOTIDE SEQUENCE [LARGE SCALE GENOMIC DNA]</scope>
    <source>
        <strain evidence="4 5">LmjM3</strain>
    </source>
</reference>
<accession>A0A0R3L3Z0</accession>
<evidence type="ECO:0000313" key="5">
    <source>
        <dbReference type="Proteomes" id="UP000051913"/>
    </source>
</evidence>
<gene>
    <name evidence="4" type="ORF">CP49_17130</name>
</gene>
<evidence type="ECO:0000313" key="4">
    <source>
        <dbReference type="EMBL" id="KRR02665.1"/>
    </source>
</evidence>
<dbReference type="RefSeq" id="WP_057853116.1">
    <property type="nucleotide sequence ID" value="NZ_LLXX01000148.1"/>
</dbReference>
<dbReference type="EMBL" id="LLXX01000148">
    <property type="protein sequence ID" value="KRR02665.1"/>
    <property type="molecule type" value="Genomic_DNA"/>
</dbReference>
<keyword evidence="3" id="KW-0732">Signal</keyword>
<keyword evidence="2" id="KW-0812">Transmembrane</keyword>